<comment type="subcellular location">
    <subcellularLocation>
        <location evidence="1">Peroxisome membrane</location>
        <topology evidence="1">Single-pass membrane protein</topology>
    </subcellularLocation>
</comment>
<dbReference type="FunCoup" id="G0VDN7">
    <property type="interactions" value="135"/>
</dbReference>
<dbReference type="GeneID" id="96903284"/>
<accession>G0VDN7</accession>
<dbReference type="AlphaFoldDB" id="G0VDN7"/>
<evidence type="ECO:0000256" key="1">
    <source>
        <dbReference type="ARBA" id="ARBA00004549"/>
    </source>
</evidence>
<dbReference type="OrthoDB" id="4045067at2759"/>
<dbReference type="EMBL" id="HE576755">
    <property type="protein sequence ID" value="CCC69675.1"/>
    <property type="molecule type" value="Genomic_DNA"/>
</dbReference>
<dbReference type="InterPro" id="IPR026235">
    <property type="entry name" value="INP2"/>
</dbReference>
<keyword evidence="5" id="KW-1133">Transmembrane helix</keyword>
<sequence length="673" mass="77532">MDAKGTPYLAGLQIFTAEKRRIHSSESDGSSQTTRSAKYGFSPSNTSSSDSFRVFSPLRNLSNWTTSTGYGSTPRVVDSPLFRSILPKQYDFWDGIVNEIFQNYPSKYDAKFVEEFQYLIVTSHFLNDMNGSRFSLTNKPSPILRKDIKSYNAGKMSNRIPTKFGILECSNMNEKFRFHRTLNYLPTLLRSYKILRHLQHRAATNNSLEKSRVVKSIIILTLISCHLAIQQELFYRQHIKYKSTQILRRTLDSLKRLDELLHKFHLGLKEQTIHQHLSVSFNDSDLHSIELQKISTLKSLLASSLDQLYFGMKHLVKELLPICNPNELLKYCGMYSIDMSDVLWSIFDVGITMEGKSFRAHYLKRFVLCCLLSTQREVGISTNSVTGAGGDILSQIFFTLRVQTNPSGMYFMWKISKELENWNIVILSLISNLGNYEYLLESVTELQNLATGLPITKVQNTHQEKSICSTLTSLRMIEKQLTTASSLEHISEDKRSLIIHELNEITKLLQETLFDHKLKNGITHHLGQSSVVSTPSGSKQGFHLDIFRTSPHLTKRRVDLSEKCDIPVVSDDMDINRNDPIKTDTPTHKYDLDKLSDEELRRRLDEGIQKLSIENKKSRENLRTKKSIELLRHQARFDSLSNEGRPLHDNQKYYPLNEECIPIIYELENLREN</sequence>
<evidence type="ECO:0000256" key="6">
    <source>
        <dbReference type="ARBA" id="ARBA00023136"/>
    </source>
</evidence>
<evidence type="ECO:0000256" key="2">
    <source>
        <dbReference type="ARBA" id="ARBA00007231"/>
    </source>
</evidence>
<comment type="similarity">
    <text evidence="2">Belongs to the INP2 family.</text>
</comment>
<keyword evidence="13" id="KW-1185">Reference proteome</keyword>
<dbReference type="HOGENOM" id="CLU_024345_0_0_1"/>
<keyword evidence="9" id="KW-0325">Glycoprotein</keyword>
<dbReference type="Pfam" id="PF12632">
    <property type="entry name" value="Vezatin"/>
    <property type="match status" value="1"/>
</dbReference>
<feature type="domain" description="Myosin-binding" evidence="11">
    <location>
        <begin position="203"/>
        <end position="341"/>
    </location>
</feature>
<dbReference type="GO" id="GO:0045033">
    <property type="term" value="P:peroxisome inheritance"/>
    <property type="evidence" value="ECO:0007669"/>
    <property type="project" value="InterPro"/>
</dbReference>
<dbReference type="OMA" id="FQYTIIA"/>
<keyword evidence="8" id="KW-0675">Receptor</keyword>
<evidence type="ECO:0000256" key="4">
    <source>
        <dbReference type="ARBA" id="ARBA00022692"/>
    </source>
</evidence>
<name>G0VDN7_NAUCA</name>
<evidence type="ECO:0000259" key="11">
    <source>
        <dbReference type="Pfam" id="PF12632"/>
    </source>
</evidence>
<reference evidence="12 13" key="1">
    <citation type="journal article" date="2011" name="Proc. Natl. Acad. Sci. U.S.A.">
        <title>Evolutionary erosion of yeast sex chromosomes by mating-type switching accidents.</title>
        <authorList>
            <person name="Gordon J.L."/>
            <person name="Armisen D."/>
            <person name="Proux-Wera E."/>
            <person name="Oheigeartaigh S.S."/>
            <person name="Byrne K.P."/>
            <person name="Wolfe K.H."/>
        </authorList>
    </citation>
    <scope>NUCLEOTIDE SEQUENCE [LARGE SCALE GENOMIC DNA]</scope>
    <source>
        <strain evidence="13">ATCC 76901 / BCRC 22586 / CBS 4309 / NBRC 1992 / NRRL Y-12630</strain>
    </source>
</reference>
<evidence type="ECO:0000256" key="9">
    <source>
        <dbReference type="ARBA" id="ARBA00023180"/>
    </source>
</evidence>
<evidence type="ECO:0000256" key="3">
    <source>
        <dbReference type="ARBA" id="ARBA00021399"/>
    </source>
</evidence>
<dbReference type="InParanoid" id="G0VDN7"/>
<evidence type="ECO:0000256" key="10">
    <source>
        <dbReference type="SAM" id="MobiDB-lite"/>
    </source>
</evidence>
<keyword evidence="4" id="KW-0812">Transmembrane</keyword>
<dbReference type="GO" id="GO:0005778">
    <property type="term" value="C:peroxisomal membrane"/>
    <property type="evidence" value="ECO:0007669"/>
    <property type="project" value="UniProtKB-SubCell"/>
</dbReference>
<dbReference type="PRINTS" id="PR02104">
    <property type="entry name" value="INPROXISOME2"/>
</dbReference>
<evidence type="ECO:0000256" key="8">
    <source>
        <dbReference type="ARBA" id="ARBA00023170"/>
    </source>
</evidence>
<evidence type="ECO:0000256" key="7">
    <source>
        <dbReference type="ARBA" id="ARBA00023140"/>
    </source>
</evidence>
<keyword evidence="7" id="KW-0576">Peroxisome</keyword>
<dbReference type="InterPro" id="IPR026859">
    <property type="entry name" value="Myosin-bd"/>
</dbReference>
<evidence type="ECO:0000313" key="12">
    <source>
        <dbReference type="EMBL" id="CCC69675.1"/>
    </source>
</evidence>
<dbReference type="STRING" id="1064592.G0VDN7"/>
<keyword evidence="6" id="KW-0472">Membrane</keyword>
<dbReference type="KEGG" id="ncs:NCAS_0D00940"/>
<feature type="compositionally biased region" description="Polar residues" evidence="10">
    <location>
        <begin position="27"/>
        <end position="36"/>
    </location>
</feature>
<gene>
    <name evidence="12" type="primary">NCAS0D00940</name>
    <name evidence="12" type="ordered locus">NCAS_0D00940</name>
</gene>
<organism evidence="12 13">
    <name type="scientific">Naumovozyma castellii</name>
    <name type="common">Yeast</name>
    <name type="synonym">Saccharomyces castellii</name>
    <dbReference type="NCBI Taxonomy" id="27288"/>
    <lineage>
        <taxon>Eukaryota</taxon>
        <taxon>Fungi</taxon>
        <taxon>Dikarya</taxon>
        <taxon>Ascomycota</taxon>
        <taxon>Saccharomycotina</taxon>
        <taxon>Saccharomycetes</taxon>
        <taxon>Saccharomycetales</taxon>
        <taxon>Saccharomycetaceae</taxon>
        <taxon>Naumovozyma</taxon>
    </lineage>
</organism>
<feature type="region of interest" description="Disordered" evidence="10">
    <location>
        <begin position="21"/>
        <end position="50"/>
    </location>
</feature>
<proteinExistence type="inferred from homology"/>
<protein>
    <recommendedName>
        <fullName evidence="3">Inheritance of peroxisomes protein 2</fullName>
    </recommendedName>
</protein>
<evidence type="ECO:0000313" key="13">
    <source>
        <dbReference type="Proteomes" id="UP000001640"/>
    </source>
</evidence>
<reference key="2">
    <citation type="submission" date="2011-08" db="EMBL/GenBank/DDBJ databases">
        <title>Genome sequence of Naumovozyma castellii.</title>
        <authorList>
            <person name="Gordon J.L."/>
            <person name="Armisen D."/>
            <person name="Proux-Wera E."/>
            <person name="OhEigeartaigh S.S."/>
            <person name="Byrne K.P."/>
            <person name="Wolfe K.H."/>
        </authorList>
    </citation>
    <scope>NUCLEOTIDE SEQUENCE</scope>
    <source>
        <strain>Type strain:CBS 4309</strain>
    </source>
</reference>
<dbReference type="eggNOG" id="ENOG502QR0E">
    <property type="taxonomic scope" value="Eukaryota"/>
</dbReference>
<dbReference type="RefSeq" id="XP_003676039.1">
    <property type="nucleotide sequence ID" value="XM_003675991.1"/>
</dbReference>
<evidence type="ECO:0000256" key="5">
    <source>
        <dbReference type="ARBA" id="ARBA00022989"/>
    </source>
</evidence>
<dbReference type="Proteomes" id="UP000001640">
    <property type="component" value="Chromosome 4"/>
</dbReference>